<evidence type="ECO:0000256" key="1">
    <source>
        <dbReference type="ARBA" id="ARBA00008754"/>
    </source>
</evidence>
<feature type="binding site" evidence="4">
    <location>
        <position position="111"/>
    </location>
    <ligand>
        <name>D-ribulose 5-phosphate</name>
        <dbReference type="ChEBI" id="CHEBI:58121"/>
    </ligand>
</feature>
<dbReference type="InterPro" id="IPR003500">
    <property type="entry name" value="RpiB_LacA_LacB"/>
</dbReference>
<sequence>MDQTIIIGADHAGFCLKENIKSFLEESGWVVSDIGTDSEASVDYPDFGAVVAKSVASGLFSRGILVCGSGVGMAIVANKFPGIRAAVCLDTETARLSRLHNDANVLIFAGRKTDPETARKIAEVWLETPFEGGRHQGRLDKIRALESGRDGFGP</sequence>
<dbReference type="NCBIfam" id="TIGR00689">
    <property type="entry name" value="rpiB_lacA_lacB"/>
    <property type="match status" value="1"/>
</dbReference>
<feature type="binding site" evidence="4">
    <location>
        <position position="138"/>
    </location>
    <ligand>
        <name>D-ribulose 5-phosphate</name>
        <dbReference type="ChEBI" id="CHEBI:58121"/>
    </ligand>
</feature>
<evidence type="ECO:0000256" key="3">
    <source>
        <dbReference type="PIRSR" id="PIRSR005384-1"/>
    </source>
</evidence>
<keyword evidence="6" id="KW-1185">Reference proteome</keyword>
<comment type="similarity">
    <text evidence="1">Belongs to the LacAB/RpiB family.</text>
</comment>
<dbReference type="PANTHER" id="PTHR30345">
    <property type="entry name" value="RIBOSE-5-PHOSPHATE ISOMERASE B"/>
    <property type="match status" value="1"/>
</dbReference>
<dbReference type="Gene3D" id="3.40.1400.10">
    <property type="entry name" value="Sugar-phosphate isomerase, RpiB/LacA/LacB"/>
    <property type="match status" value="1"/>
</dbReference>
<evidence type="ECO:0000313" key="6">
    <source>
        <dbReference type="Proteomes" id="UP000198744"/>
    </source>
</evidence>
<dbReference type="PANTHER" id="PTHR30345:SF0">
    <property type="entry name" value="DNA DAMAGE-REPAIR_TOLERATION PROTEIN DRT102"/>
    <property type="match status" value="1"/>
</dbReference>
<feature type="binding site" evidence="4">
    <location>
        <begin position="10"/>
        <end position="11"/>
    </location>
    <ligand>
        <name>D-ribulose 5-phosphate</name>
        <dbReference type="ChEBI" id="CHEBI:58121"/>
    </ligand>
</feature>
<organism evidence="5 6">
    <name type="scientific">Syntrophus gentianae</name>
    <dbReference type="NCBI Taxonomy" id="43775"/>
    <lineage>
        <taxon>Bacteria</taxon>
        <taxon>Pseudomonadati</taxon>
        <taxon>Thermodesulfobacteriota</taxon>
        <taxon>Syntrophia</taxon>
        <taxon>Syntrophales</taxon>
        <taxon>Syntrophaceae</taxon>
        <taxon>Syntrophus</taxon>
    </lineage>
</organism>
<dbReference type="PIRSF" id="PIRSF005384">
    <property type="entry name" value="RpiB_LacA_B"/>
    <property type="match status" value="1"/>
</dbReference>
<dbReference type="NCBIfam" id="NF004051">
    <property type="entry name" value="PRK05571.1"/>
    <property type="match status" value="1"/>
</dbReference>
<dbReference type="RefSeq" id="WP_093884383.1">
    <property type="nucleotide sequence ID" value="NZ_FOBS01000027.1"/>
</dbReference>
<feature type="active site" description="Proton donor" evidence="3">
    <location>
        <position position="100"/>
    </location>
</feature>
<keyword evidence="2 5" id="KW-0413">Isomerase</keyword>
<name>A0A1H7ZV23_9BACT</name>
<dbReference type="InterPro" id="IPR004785">
    <property type="entry name" value="RpiB"/>
</dbReference>
<dbReference type="Pfam" id="PF02502">
    <property type="entry name" value="LacAB_rpiB"/>
    <property type="match status" value="1"/>
</dbReference>
<dbReference type="Proteomes" id="UP000198744">
    <property type="component" value="Unassembled WGS sequence"/>
</dbReference>
<evidence type="ECO:0000256" key="4">
    <source>
        <dbReference type="PIRSR" id="PIRSR005384-2"/>
    </source>
</evidence>
<protein>
    <submittedName>
        <fullName evidence="5">Ribose 5-phosphate isomerase B</fullName>
    </submittedName>
</protein>
<dbReference type="EMBL" id="FOBS01000027">
    <property type="protein sequence ID" value="SEM62181.1"/>
    <property type="molecule type" value="Genomic_DNA"/>
</dbReference>
<evidence type="ECO:0000256" key="2">
    <source>
        <dbReference type="ARBA" id="ARBA00023235"/>
    </source>
</evidence>
<feature type="binding site" evidence="4">
    <location>
        <begin position="68"/>
        <end position="72"/>
    </location>
    <ligand>
        <name>D-ribulose 5-phosphate</name>
        <dbReference type="ChEBI" id="CHEBI:58121"/>
    </ligand>
</feature>
<dbReference type="STRING" id="43775.SAMN04489760_12740"/>
<feature type="binding site" evidence="4">
    <location>
        <position position="134"/>
    </location>
    <ligand>
        <name>D-ribulose 5-phosphate</name>
        <dbReference type="ChEBI" id="CHEBI:58121"/>
    </ligand>
</feature>
<feature type="binding site" evidence="4">
    <location>
        <position position="101"/>
    </location>
    <ligand>
        <name>D-ribulose 5-phosphate</name>
        <dbReference type="ChEBI" id="CHEBI:58121"/>
    </ligand>
</feature>
<dbReference type="NCBIfam" id="TIGR01120">
    <property type="entry name" value="rpiB"/>
    <property type="match status" value="1"/>
</dbReference>
<reference evidence="5 6" key="1">
    <citation type="submission" date="2016-10" db="EMBL/GenBank/DDBJ databases">
        <authorList>
            <person name="de Groot N.N."/>
        </authorList>
    </citation>
    <scope>NUCLEOTIDE SEQUENCE [LARGE SCALE GENOMIC DNA]</scope>
    <source>
        <strain evidence="5 6">DSM 8423</strain>
    </source>
</reference>
<accession>A0A1H7ZV23</accession>
<dbReference type="AlphaFoldDB" id="A0A1H7ZV23"/>
<dbReference type="GO" id="GO:0016861">
    <property type="term" value="F:intramolecular oxidoreductase activity, interconverting aldoses and ketoses"/>
    <property type="evidence" value="ECO:0007669"/>
    <property type="project" value="UniProtKB-ARBA"/>
</dbReference>
<dbReference type="OrthoDB" id="1778624at2"/>
<dbReference type="SUPFAM" id="SSF89623">
    <property type="entry name" value="Ribose/Galactose isomerase RpiB/AlsB"/>
    <property type="match status" value="1"/>
</dbReference>
<dbReference type="InterPro" id="IPR036569">
    <property type="entry name" value="RpiB_LacA_LacB_sf"/>
</dbReference>
<gene>
    <name evidence="5" type="ORF">SAMN04489760_12740</name>
</gene>
<feature type="active site" description="Proton acceptor" evidence="3">
    <location>
        <position position="67"/>
    </location>
</feature>
<evidence type="ECO:0000313" key="5">
    <source>
        <dbReference type="EMBL" id="SEM62181.1"/>
    </source>
</evidence>
<dbReference type="GO" id="GO:0005975">
    <property type="term" value="P:carbohydrate metabolic process"/>
    <property type="evidence" value="ECO:0007669"/>
    <property type="project" value="InterPro"/>
</dbReference>
<proteinExistence type="inferred from homology"/>